<dbReference type="EMBL" id="RLII01000014">
    <property type="protein sequence ID" value="RXE58703.1"/>
    <property type="molecule type" value="Genomic_DNA"/>
</dbReference>
<dbReference type="Pfam" id="PF16982">
    <property type="entry name" value="Flp1_like"/>
    <property type="match status" value="1"/>
</dbReference>
<dbReference type="Proteomes" id="UP000289166">
    <property type="component" value="Unassembled WGS sequence"/>
</dbReference>
<name>A0A4Q0I384_9FIRM</name>
<dbReference type="AlphaFoldDB" id="A0A4Q0I384"/>
<organism evidence="3 4">
    <name type="scientific">Acetivibrio mesophilus</name>
    <dbReference type="NCBI Taxonomy" id="2487273"/>
    <lineage>
        <taxon>Bacteria</taxon>
        <taxon>Bacillati</taxon>
        <taxon>Bacillota</taxon>
        <taxon>Clostridia</taxon>
        <taxon>Eubacteriales</taxon>
        <taxon>Oscillospiraceae</taxon>
        <taxon>Acetivibrio</taxon>
    </lineage>
</organism>
<evidence type="ECO:0000259" key="2">
    <source>
        <dbReference type="Pfam" id="PF16982"/>
    </source>
</evidence>
<evidence type="ECO:0000313" key="3">
    <source>
        <dbReference type="EMBL" id="RXE58703.1"/>
    </source>
</evidence>
<protein>
    <recommendedName>
        <fullName evidence="2">Putative Flagellin Flp1-like domain-containing protein</fullName>
    </recommendedName>
</protein>
<feature type="transmembrane region" description="Helical" evidence="1">
    <location>
        <begin position="20"/>
        <end position="38"/>
    </location>
</feature>
<evidence type="ECO:0000313" key="4">
    <source>
        <dbReference type="Proteomes" id="UP000289166"/>
    </source>
</evidence>
<keyword evidence="4" id="KW-1185">Reference proteome</keyword>
<keyword evidence="1" id="KW-0812">Transmembrane</keyword>
<sequence>MLKLIRNFIKEEDGMGTVEVVIIVAVLVAIALIFRRAIFNFVKNIMSKIFGEELEGEVLEGVPD</sequence>
<dbReference type="InterPro" id="IPR031564">
    <property type="entry name" value="Flp1-like"/>
</dbReference>
<keyword evidence="1" id="KW-1133">Transmembrane helix</keyword>
<reference evidence="4" key="1">
    <citation type="submission" date="2018-11" db="EMBL/GenBank/DDBJ databases">
        <title>Genome sequencing of a novel mesophilic and cellulolytic organism within the genus Hungateiclostridium.</title>
        <authorList>
            <person name="Rettenmaier R."/>
            <person name="Liebl W."/>
            <person name="Zverlov V."/>
        </authorList>
    </citation>
    <scope>NUCLEOTIDE SEQUENCE [LARGE SCALE GENOMIC DNA]</scope>
    <source>
        <strain evidence="4">N2K1</strain>
    </source>
</reference>
<accession>A0A4Q0I384</accession>
<keyword evidence="1" id="KW-0472">Membrane</keyword>
<feature type="domain" description="Putative Flagellin Flp1-like" evidence="2">
    <location>
        <begin position="7"/>
        <end position="50"/>
    </location>
</feature>
<gene>
    <name evidence="3" type="ORF">EFD62_11060</name>
</gene>
<evidence type="ECO:0000256" key="1">
    <source>
        <dbReference type="SAM" id="Phobius"/>
    </source>
</evidence>
<dbReference type="RefSeq" id="WP_069193201.1">
    <property type="nucleotide sequence ID" value="NZ_RLII01000014.1"/>
</dbReference>
<proteinExistence type="predicted"/>
<comment type="caution">
    <text evidence="3">The sequence shown here is derived from an EMBL/GenBank/DDBJ whole genome shotgun (WGS) entry which is preliminary data.</text>
</comment>